<evidence type="ECO:0000313" key="3">
    <source>
        <dbReference type="EMBL" id="AWM42243.1"/>
    </source>
</evidence>
<proteinExistence type="predicted"/>
<feature type="transmembrane region" description="Helical" evidence="1">
    <location>
        <begin position="12"/>
        <end position="33"/>
    </location>
</feature>
<dbReference type="OrthoDB" id="276361at2"/>
<reference evidence="3 4" key="1">
    <citation type="submission" date="2018-01" db="EMBL/GenBank/DDBJ databases">
        <title>G. obscuriglobus.</title>
        <authorList>
            <person name="Franke J."/>
            <person name="Blomberg W."/>
            <person name="Selmecki A."/>
        </authorList>
    </citation>
    <scope>NUCLEOTIDE SEQUENCE [LARGE SCALE GENOMIC DNA]</scope>
    <source>
        <strain evidence="3 4">DSM 5831</strain>
    </source>
</reference>
<keyword evidence="4" id="KW-1185">Reference proteome</keyword>
<dbReference type="InterPro" id="IPR027558">
    <property type="entry name" value="Pre_pil_HX9DG_C"/>
</dbReference>
<keyword evidence="1" id="KW-0812">Transmembrane</keyword>
<keyword evidence="1" id="KW-1133">Transmembrane helix</keyword>
<dbReference type="AlphaFoldDB" id="A0A2Z3H864"/>
<dbReference type="Pfam" id="PF07963">
    <property type="entry name" value="N_methyl"/>
    <property type="match status" value="1"/>
</dbReference>
<dbReference type="PANTHER" id="PTHR30093">
    <property type="entry name" value="GENERAL SECRETION PATHWAY PROTEIN G"/>
    <property type="match status" value="1"/>
</dbReference>
<evidence type="ECO:0000256" key="1">
    <source>
        <dbReference type="SAM" id="Phobius"/>
    </source>
</evidence>
<feature type="domain" description="DUF1559" evidence="2">
    <location>
        <begin position="34"/>
        <end position="306"/>
    </location>
</feature>
<dbReference type="InterPro" id="IPR045584">
    <property type="entry name" value="Pilin-like"/>
</dbReference>
<dbReference type="Gene3D" id="3.30.700.10">
    <property type="entry name" value="Glycoprotein, Type 4 Pilin"/>
    <property type="match status" value="1"/>
</dbReference>
<dbReference type="EMBL" id="CP025958">
    <property type="protein sequence ID" value="AWM42243.1"/>
    <property type="molecule type" value="Genomic_DNA"/>
</dbReference>
<name>A0A2Z3H864_9BACT</name>
<dbReference type="InterPro" id="IPR012902">
    <property type="entry name" value="N_methyl_site"/>
</dbReference>
<protein>
    <submittedName>
        <fullName evidence="3">Prepilin-type cleavage/methylation domain-containing protein</fullName>
    </submittedName>
</protein>
<accession>A0A2Z3H864</accession>
<organism evidence="3 4">
    <name type="scientific">Gemmata obscuriglobus</name>
    <dbReference type="NCBI Taxonomy" id="114"/>
    <lineage>
        <taxon>Bacteria</taxon>
        <taxon>Pseudomonadati</taxon>
        <taxon>Planctomycetota</taxon>
        <taxon>Planctomycetia</taxon>
        <taxon>Gemmatales</taxon>
        <taxon>Gemmataceae</taxon>
        <taxon>Gemmata</taxon>
    </lineage>
</organism>
<keyword evidence="1" id="KW-0472">Membrane</keyword>
<sequence length="326" mass="35113">MPPVRPRRGFTLIELLVVIAIIAILIGLLLPAVQKVREAAARMKCQNHLKQLGLASHNYENTYGGLPPTAIDFDSNAPNTLPFPAPKGTRAARSFHFILLPYIEQSNIQNKYDSALDWRELVNRPLAASPIPIYLCPSSPGSDRTRSFGAPSTYGGGTVTGYVTDYLIFARCRSTINTDTLLSATVNSSWSAATRPNVDTPFTAITDGTSNTIMLMEAAGGPTAYRIGRPTGDTTANTQMWPDHRNYHIFDGSNPATGVSDDDTATRSTRTLAMNGTNDGEAYSFHSGGMNIARADGSVAFIRQSVSVGIVAALLTRSHGEVLTDY</sequence>
<dbReference type="NCBIfam" id="TIGR02532">
    <property type="entry name" value="IV_pilin_GFxxxE"/>
    <property type="match status" value="1"/>
</dbReference>
<dbReference type="InterPro" id="IPR011453">
    <property type="entry name" value="DUF1559"/>
</dbReference>
<dbReference type="SUPFAM" id="SSF54523">
    <property type="entry name" value="Pili subunits"/>
    <property type="match status" value="1"/>
</dbReference>
<evidence type="ECO:0000313" key="4">
    <source>
        <dbReference type="Proteomes" id="UP000245802"/>
    </source>
</evidence>
<dbReference type="Pfam" id="PF07596">
    <property type="entry name" value="SBP_bac_10"/>
    <property type="match status" value="1"/>
</dbReference>
<dbReference type="PANTHER" id="PTHR30093:SF2">
    <property type="entry name" value="TYPE II SECRETION SYSTEM PROTEIN H"/>
    <property type="match status" value="1"/>
</dbReference>
<dbReference type="PROSITE" id="PS00409">
    <property type="entry name" value="PROKAR_NTER_METHYL"/>
    <property type="match status" value="1"/>
</dbReference>
<dbReference type="Proteomes" id="UP000245802">
    <property type="component" value="Chromosome"/>
</dbReference>
<dbReference type="NCBIfam" id="TIGR04294">
    <property type="entry name" value="pre_pil_HX9DG"/>
    <property type="match status" value="1"/>
</dbReference>
<evidence type="ECO:0000259" key="2">
    <source>
        <dbReference type="Pfam" id="PF07596"/>
    </source>
</evidence>
<gene>
    <name evidence="3" type="ORF">C1280_14090</name>
</gene>
<dbReference type="KEGG" id="gog:C1280_14090"/>